<dbReference type="InterPro" id="IPR021527">
    <property type="entry name" value="DUF2795"/>
</dbReference>
<gene>
    <name evidence="1" type="ORF">GCM10010361_50400</name>
</gene>
<keyword evidence="2" id="KW-1185">Reference proteome</keyword>
<name>A0ABP3KGM5_9ACTN</name>
<dbReference type="EMBL" id="BAAABY010000034">
    <property type="protein sequence ID" value="GAA0479559.1"/>
    <property type="molecule type" value="Genomic_DNA"/>
</dbReference>
<dbReference type="Proteomes" id="UP001500909">
    <property type="component" value="Unassembled WGS sequence"/>
</dbReference>
<reference evidence="2" key="1">
    <citation type="journal article" date="2019" name="Int. J. Syst. Evol. Microbiol.">
        <title>The Global Catalogue of Microorganisms (GCM) 10K type strain sequencing project: providing services to taxonomists for standard genome sequencing and annotation.</title>
        <authorList>
            <consortium name="The Broad Institute Genomics Platform"/>
            <consortium name="The Broad Institute Genome Sequencing Center for Infectious Disease"/>
            <person name="Wu L."/>
            <person name="Ma J."/>
        </authorList>
    </citation>
    <scope>NUCLEOTIDE SEQUENCE [LARGE SCALE GENOMIC DNA]</scope>
    <source>
        <strain evidence="2">JCM 4805</strain>
    </source>
</reference>
<protein>
    <recommendedName>
        <fullName evidence="3">DUF2795 domain-containing protein</fullName>
    </recommendedName>
</protein>
<evidence type="ECO:0008006" key="3">
    <source>
        <dbReference type="Google" id="ProtNLM"/>
    </source>
</evidence>
<evidence type="ECO:0000313" key="2">
    <source>
        <dbReference type="Proteomes" id="UP001500909"/>
    </source>
</evidence>
<dbReference type="RefSeq" id="WP_346097474.1">
    <property type="nucleotide sequence ID" value="NZ_BAAABY010000034.1"/>
</dbReference>
<accession>A0ABP3KGM5</accession>
<proteinExistence type="predicted"/>
<organism evidence="1 2">
    <name type="scientific">Streptomyces olivaceiscleroticus</name>
    <dbReference type="NCBI Taxonomy" id="68245"/>
    <lineage>
        <taxon>Bacteria</taxon>
        <taxon>Bacillati</taxon>
        <taxon>Actinomycetota</taxon>
        <taxon>Actinomycetes</taxon>
        <taxon>Kitasatosporales</taxon>
        <taxon>Streptomycetaceae</taxon>
        <taxon>Streptomyces</taxon>
    </lineage>
</organism>
<sequence length="64" mass="6982">MDNNVDPIEMQKCLGGVSYPASKDEIMRQAEQHGANKDIMGALKNLSKSEYDSPAAVNKEVGKE</sequence>
<evidence type="ECO:0000313" key="1">
    <source>
        <dbReference type="EMBL" id="GAA0479559.1"/>
    </source>
</evidence>
<comment type="caution">
    <text evidence="1">The sequence shown here is derived from an EMBL/GenBank/DDBJ whole genome shotgun (WGS) entry which is preliminary data.</text>
</comment>
<dbReference type="Pfam" id="PF11387">
    <property type="entry name" value="DUF2795"/>
    <property type="match status" value="1"/>
</dbReference>